<organism evidence="2 3">
    <name type="scientific">Brenneria roseae subsp. americana</name>
    <dbReference type="NCBI Taxonomy" id="1508507"/>
    <lineage>
        <taxon>Bacteria</taxon>
        <taxon>Pseudomonadati</taxon>
        <taxon>Pseudomonadota</taxon>
        <taxon>Gammaproteobacteria</taxon>
        <taxon>Enterobacterales</taxon>
        <taxon>Pectobacteriaceae</taxon>
        <taxon>Brenneria</taxon>
    </lineage>
</organism>
<keyword evidence="1" id="KW-0963">Cytoplasm</keyword>
<dbReference type="OrthoDB" id="9767643at2"/>
<dbReference type="InterPro" id="IPR037171">
    <property type="entry name" value="NagB/RpiA_transferase-like"/>
</dbReference>
<dbReference type="Pfam" id="PF04223">
    <property type="entry name" value="CitF"/>
    <property type="match status" value="1"/>
</dbReference>
<dbReference type="GO" id="GO:0008814">
    <property type="term" value="F:citrate CoA-transferase activity"/>
    <property type="evidence" value="ECO:0007669"/>
    <property type="project" value="UniProtKB-UniRule"/>
</dbReference>
<dbReference type="Gene3D" id="3.40.1080.10">
    <property type="entry name" value="Glutaconate Coenzyme A-transferase"/>
    <property type="match status" value="2"/>
</dbReference>
<dbReference type="EC" id="4.1.3.6" evidence="1"/>
<keyword evidence="1" id="KW-0808">Transferase</keyword>
<comment type="catalytic activity">
    <reaction evidence="1">
        <text>citrate + acetyl-CoA = (3S)-citryl-CoA + acetate</text>
        <dbReference type="Rhea" id="RHEA:19405"/>
        <dbReference type="ChEBI" id="CHEBI:16947"/>
        <dbReference type="ChEBI" id="CHEBI:30089"/>
        <dbReference type="ChEBI" id="CHEBI:57288"/>
        <dbReference type="ChEBI" id="CHEBI:57321"/>
        <dbReference type="EC" id="2.8.3.10"/>
    </reaction>
</comment>
<sequence>MSNFIEALQQQYPQTHHLQPFVNANHQTPWLNDVTQKHERKLCADLIDAIGKSGLKDGMTISFHHHFREGDKVINLVVDTLAQMGFKDLTLASSSLMSCNAPLIEHIRAGVITRIYTSGMRGKLADAISHGLMKEPVQIHSHGGRVHLLQSGELNVDVAFLGVPCSDEFGNANGTVGKSSCGSLGYAMVDARYARKVVLLTESLVPFPNMPASIVQDQVDYIVQVDEVGDPARISVGAARVTSNPRELLIARSAADVIEHSGYFKSGFSIQTGSGAASTACTRFLEDKMRQQNIVASFALGGITGSIVDLHEKGLIGKLIDTQCFDANAAASLAKNPNHVEVSTNVYANPTSKAACCDQLDVVILSALEIDTDFNVNVITGSDGVMRGASGGHCDVATAANLTIVVAPLIRSRIPTVVRQVTTRVTPGESIDVLVTDHGIAVNPKRPEVAERLQKAGLKVMSIEELYQRAIELVGEPRAIEFHDRIVGVIRYRDGSVIDVVRQVKETDE</sequence>
<dbReference type="InterPro" id="IPR006472">
    <property type="entry name" value="Citrate_lyase_asu"/>
</dbReference>
<dbReference type="EMBL" id="QDKJ01000014">
    <property type="protein sequence ID" value="PWC10438.1"/>
    <property type="molecule type" value="Genomic_DNA"/>
</dbReference>
<dbReference type="GO" id="GO:0008815">
    <property type="term" value="F:citrate (pro-3S)-lyase activity"/>
    <property type="evidence" value="ECO:0007669"/>
    <property type="project" value="UniProtKB-UniRule"/>
</dbReference>
<dbReference type="PANTHER" id="PTHR40596">
    <property type="entry name" value="CITRATE LYASE ALPHA CHAIN"/>
    <property type="match status" value="1"/>
</dbReference>
<dbReference type="SUPFAM" id="SSF100950">
    <property type="entry name" value="NagB/RpiA/CoA transferase-like"/>
    <property type="match status" value="2"/>
</dbReference>
<keyword evidence="1 2" id="KW-0456">Lyase</keyword>
<reference evidence="2 3" key="1">
    <citation type="submission" date="2018-04" db="EMBL/GenBank/DDBJ databases">
        <title>Brenneria corticis sp.nov.</title>
        <authorList>
            <person name="Li Y."/>
        </authorList>
    </citation>
    <scope>NUCLEOTIDE SEQUENCE [LARGE SCALE GENOMIC DNA]</scope>
    <source>
        <strain evidence="2 3">LMG 27715</strain>
    </source>
</reference>
<dbReference type="NCBIfam" id="TIGR01584">
    <property type="entry name" value="citF"/>
    <property type="match status" value="1"/>
</dbReference>
<proteinExistence type="predicted"/>
<evidence type="ECO:0000256" key="1">
    <source>
        <dbReference type="PIRNR" id="PIRNR009451"/>
    </source>
</evidence>
<comment type="subcellular location">
    <subcellularLocation>
        <location evidence="1">Cytoplasm</location>
    </subcellularLocation>
</comment>
<keyword evidence="3" id="KW-1185">Reference proteome</keyword>
<dbReference type="PIRSF" id="PIRSF009451">
    <property type="entry name" value="Citrt_lyas_alpha"/>
    <property type="match status" value="1"/>
</dbReference>
<accession>A0A2U1TLZ0</accession>
<comment type="catalytic activity">
    <reaction evidence="1">
        <text>citrate = oxaloacetate + acetate</text>
        <dbReference type="Rhea" id="RHEA:10760"/>
        <dbReference type="ChEBI" id="CHEBI:16452"/>
        <dbReference type="ChEBI" id="CHEBI:16947"/>
        <dbReference type="ChEBI" id="CHEBI:30089"/>
        <dbReference type="EC" id="4.1.3.6"/>
    </reaction>
</comment>
<protein>
    <recommendedName>
        <fullName evidence="1">Citrate lyase alpha chain</fullName>
        <shortName evidence="1">Citrase alpha chain</shortName>
        <ecNumber evidence="1">2.8.3.10</ecNumber>
        <ecNumber evidence="1">4.1.3.6</ecNumber>
    </recommendedName>
    <alternativeName>
        <fullName evidence="1">Citrate (pro-3S)-lyase alpha chain</fullName>
    </alternativeName>
    <alternativeName>
        <fullName evidence="1">Citrate CoA-transferase subunit</fullName>
    </alternativeName>
</protein>
<evidence type="ECO:0000313" key="3">
    <source>
        <dbReference type="Proteomes" id="UP000245138"/>
    </source>
</evidence>
<dbReference type="Proteomes" id="UP000245138">
    <property type="component" value="Unassembled WGS sequence"/>
</dbReference>
<dbReference type="RefSeq" id="WP_109055554.1">
    <property type="nucleotide sequence ID" value="NZ_QDKJ01000014.1"/>
</dbReference>
<dbReference type="PANTHER" id="PTHR40596:SF1">
    <property type="entry name" value="CITRATE LYASE ALPHA CHAIN"/>
    <property type="match status" value="1"/>
</dbReference>
<dbReference type="EC" id="2.8.3.10" evidence="1"/>
<dbReference type="GO" id="GO:0005737">
    <property type="term" value="C:cytoplasm"/>
    <property type="evidence" value="ECO:0007669"/>
    <property type="project" value="UniProtKB-SubCell"/>
</dbReference>
<dbReference type="GO" id="GO:0006084">
    <property type="term" value="P:acetyl-CoA metabolic process"/>
    <property type="evidence" value="ECO:0007669"/>
    <property type="project" value="UniProtKB-UniRule"/>
</dbReference>
<dbReference type="GO" id="GO:0009346">
    <property type="term" value="C:ATP-independent citrate lyase complex"/>
    <property type="evidence" value="ECO:0007669"/>
    <property type="project" value="UniProtKB-UniRule"/>
</dbReference>
<comment type="caution">
    <text evidence="2">The sequence shown here is derived from an EMBL/GenBank/DDBJ whole genome shotgun (WGS) entry which is preliminary data.</text>
</comment>
<name>A0A2U1TLZ0_9GAMM</name>
<evidence type="ECO:0000313" key="2">
    <source>
        <dbReference type="EMBL" id="PWC10438.1"/>
    </source>
</evidence>
<gene>
    <name evidence="2" type="primary">citF</name>
    <name evidence="2" type="ORF">B4923_17010</name>
</gene>
<dbReference type="AlphaFoldDB" id="A0A2U1TLZ0"/>